<dbReference type="GO" id="GO:0008270">
    <property type="term" value="F:zinc ion binding"/>
    <property type="evidence" value="ECO:0007669"/>
    <property type="project" value="UniProtKB-KW"/>
</dbReference>
<dbReference type="EMBL" id="CM001750">
    <property type="protein sequence ID" value="KJB71667.1"/>
    <property type="molecule type" value="Genomic_DNA"/>
</dbReference>
<keyword evidence="1" id="KW-0479">Metal-binding</keyword>
<proteinExistence type="predicted"/>
<organism evidence="3 4">
    <name type="scientific">Gossypium raimondii</name>
    <name type="common">Peruvian cotton</name>
    <name type="synonym">Gossypium klotzschianum subsp. raimondii</name>
    <dbReference type="NCBI Taxonomy" id="29730"/>
    <lineage>
        <taxon>Eukaryota</taxon>
        <taxon>Viridiplantae</taxon>
        <taxon>Streptophyta</taxon>
        <taxon>Embryophyta</taxon>
        <taxon>Tracheophyta</taxon>
        <taxon>Spermatophyta</taxon>
        <taxon>Magnoliopsida</taxon>
        <taxon>eudicotyledons</taxon>
        <taxon>Gunneridae</taxon>
        <taxon>Pentapetalae</taxon>
        <taxon>rosids</taxon>
        <taxon>malvids</taxon>
        <taxon>Malvales</taxon>
        <taxon>Malvaceae</taxon>
        <taxon>Malvoideae</taxon>
        <taxon>Gossypium</taxon>
    </lineage>
</organism>
<dbReference type="SUPFAM" id="SSF57756">
    <property type="entry name" value="Retrovirus zinc finger-like domains"/>
    <property type="match status" value="2"/>
</dbReference>
<protein>
    <recommendedName>
        <fullName evidence="2">CCHC-type domain-containing protein</fullName>
    </recommendedName>
</protein>
<evidence type="ECO:0000313" key="4">
    <source>
        <dbReference type="Proteomes" id="UP000032304"/>
    </source>
</evidence>
<dbReference type="GO" id="GO:0003676">
    <property type="term" value="F:nucleic acid binding"/>
    <property type="evidence" value="ECO:0007669"/>
    <property type="project" value="InterPro"/>
</dbReference>
<gene>
    <name evidence="3" type="ORF">B456_011G136500</name>
</gene>
<dbReference type="PANTHER" id="PTHR47103">
    <property type="entry name" value="DNA-BINDING PROTEIN"/>
    <property type="match status" value="1"/>
</dbReference>
<accession>A0A0D2RLX6</accession>
<feature type="domain" description="CCHC-type" evidence="2">
    <location>
        <begin position="139"/>
        <end position="153"/>
    </location>
</feature>
<dbReference type="Gene3D" id="4.10.60.10">
    <property type="entry name" value="Zinc finger, CCHC-type"/>
    <property type="match status" value="2"/>
</dbReference>
<evidence type="ECO:0000313" key="3">
    <source>
        <dbReference type="EMBL" id="KJB71667.1"/>
    </source>
</evidence>
<dbReference type="Gramene" id="KJB71667">
    <property type="protein sequence ID" value="KJB71667"/>
    <property type="gene ID" value="B456_011G136500"/>
</dbReference>
<keyword evidence="1" id="KW-0863">Zinc-finger</keyword>
<feature type="domain" description="CCHC-type" evidence="2">
    <location>
        <begin position="158"/>
        <end position="171"/>
    </location>
</feature>
<reference evidence="3 4" key="1">
    <citation type="journal article" date="2012" name="Nature">
        <title>Repeated polyploidization of Gossypium genomes and the evolution of spinnable cotton fibres.</title>
        <authorList>
            <person name="Paterson A.H."/>
            <person name="Wendel J.F."/>
            <person name="Gundlach H."/>
            <person name="Guo H."/>
            <person name="Jenkins J."/>
            <person name="Jin D."/>
            <person name="Llewellyn D."/>
            <person name="Showmaker K.C."/>
            <person name="Shu S."/>
            <person name="Udall J."/>
            <person name="Yoo M.J."/>
            <person name="Byers R."/>
            <person name="Chen W."/>
            <person name="Doron-Faigenboim A."/>
            <person name="Duke M.V."/>
            <person name="Gong L."/>
            <person name="Grimwood J."/>
            <person name="Grover C."/>
            <person name="Grupp K."/>
            <person name="Hu G."/>
            <person name="Lee T.H."/>
            <person name="Li J."/>
            <person name="Lin L."/>
            <person name="Liu T."/>
            <person name="Marler B.S."/>
            <person name="Page J.T."/>
            <person name="Roberts A.W."/>
            <person name="Romanel E."/>
            <person name="Sanders W.S."/>
            <person name="Szadkowski E."/>
            <person name="Tan X."/>
            <person name="Tang H."/>
            <person name="Xu C."/>
            <person name="Wang J."/>
            <person name="Wang Z."/>
            <person name="Zhang D."/>
            <person name="Zhang L."/>
            <person name="Ashrafi H."/>
            <person name="Bedon F."/>
            <person name="Bowers J.E."/>
            <person name="Brubaker C.L."/>
            <person name="Chee P.W."/>
            <person name="Das S."/>
            <person name="Gingle A.R."/>
            <person name="Haigler C.H."/>
            <person name="Harker D."/>
            <person name="Hoffmann L.V."/>
            <person name="Hovav R."/>
            <person name="Jones D.C."/>
            <person name="Lemke C."/>
            <person name="Mansoor S."/>
            <person name="ur Rahman M."/>
            <person name="Rainville L.N."/>
            <person name="Rambani A."/>
            <person name="Reddy U.K."/>
            <person name="Rong J.K."/>
            <person name="Saranga Y."/>
            <person name="Scheffler B.E."/>
            <person name="Scheffler J.A."/>
            <person name="Stelly D.M."/>
            <person name="Triplett B.A."/>
            <person name="Van Deynze A."/>
            <person name="Vaslin M.F."/>
            <person name="Waghmare V.N."/>
            <person name="Walford S.A."/>
            <person name="Wright R.J."/>
            <person name="Zaki E.A."/>
            <person name="Zhang T."/>
            <person name="Dennis E.S."/>
            <person name="Mayer K.F."/>
            <person name="Peterson D.G."/>
            <person name="Rokhsar D.S."/>
            <person name="Wang X."/>
            <person name="Schmutz J."/>
        </authorList>
    </citation>
    <scope>NUCLEOTIDE SEQUENCE [LARGE SCALE GENOMIC DNA]</scope>
</reference>
<dbReference type="AlphaFoldDB" id="A0A0D2RLX6"/>
<dbReference type="PANTHER" id="PTHR47103:SF5">
    <property type="entry name" value="DNA-BINDING PROTEIN HEXBP-LIKE"/>
    <property type="match status" value="1"/>
</dbReference>
<dbReference type="InterPro" id="IPR036875">
    <property type="entry name" value="Znf_CCHC_sf"/>
</dbReference>
<sequence>MDKMIVVSFMYSMYQKLRRIYGMFGWGNRYAFPQFLGPTTKRMFGWVMLLHPDSVPHLLPTLAVIAILMFKNGLGIPPIHYHLFRFLTSSSPTFARSRSLLGGKVFRSIGRVAYRDSPYSRDRRNNRHIAVECNSTTICWNCKEPGHLAGQCPYEPVCNMCCKMGHLARDCLNPRLPAHDARLCNNCYKAGHFVADCTNEKACNNCHKTGHLARDFHNEPVCNICNI</sequence>
<name>A0A0D2RLX6_GOSRA</name>
<dbReference type="Proteomes" id="UP000032304">
    <property type="component" value="Chromosome 11"/>
</dbReference>
<keyword evidence="4" id="KW-1185">Reference proteome</keyword>
<dbReference type="eggNOG" id="KOG0335">
    <property type="taxonomic scope" value="Eukaryota"/>
</dbReference>
<dbReference type="PROSITE" id="PS50158">
    <property type="entry name" value="ZF_CCHC"/>
    <property type="match status" value="2"/>
</dbReference>
<evidence type="ECO:0000259" key="2">
    <source>
        <dbReference type="PROSITE" id="PS50158"/>
    </source>
</evidence>
<dbReference type="Pfam" id="PF00098">
    <property type="entry name" value="zf-CCHC"/>
    <property type="match status" value="1"/>
</dbReference>
<keyword evidence="1" id="KW-0862">Zinc</keyword>
<evidence type="ECO:0000256" key="1">
    <source>
        <dbReference type="PROSITE-ProRule" id="PRU00047"/>
    </source>
</evidence>
<dbReference type="InterPro" id="IPR001878">
    <property type="entry name" value="Znf_CCHC"/>
</dbReference>
<dbReference type="SMART" id="SM00343">
    <property type="entry name" value="ZnF_C2HC"/>
    <property type="match status" value="4"/>
</dbReference>